<dbReference type="InterPro" id="IPR001437">
    <property type="entry name" value="Tscrpt_elong_fac_GreA/B_C"/>
</dbReference>
<dbReference type="OrthoDB" id="192847at2"/>
<dbReference type="PANTHER" id="PTHR30437">
    <property type="entry name" value="TRANSCRIPTION ELONGATION FACTOR GREA"/>
    <property type="match status" value="1"/>
</dbReference>
<proteinExistence type="predicted"/>
<dbReference type="RefSeq" id="WP_068610879.1">
    <property type="nucleotide sequence ID" value="NZ_LZDH01000067.1"/>
</dbReference>
<dbReference type="Proteomes" id="UP000091969">
    <property type="component" value="Unassembled WGS sequence"/>
</dbReference>
<organism evidence="2 3">
    <name type="scientific">Tepidimonas fonticaldi</name>
    <dbReference type="NCBI Taxonomy" id="1101373"/>
    <lineage>
        <taxon>Bacteria</taxon>
        <taxon>Pseudomonadati</taxon>
        <taxon>Pseudomonadota</taxon>
        <taxon>Betaproteobacteria</taxon>
        <taxon>Burkholderiales</taxon>
        <taxon>Tepidimonas</taxon>
    </lineage>
</organism>
<dbReference type="GO" id="GO:0003677">
    <property type="term" value="F:DNA binding"/>
    <property type="evidence" value="ECO:0007669"/>
    <property type="project" value="InterPro"/>
</dbReference>
<evidence type="ECO:0000313" key="2">
    <source>
        <dbReference type="EMBL" id="OBS29709.1"/>
    </source>
</evidence>
<dbReference type="Pfam" id="PF01272">
    <property type="entry name" value="GreA_GreB"/>
    <property type="match status" value="1"/>
</dbReference>
<comment type="caution">
    <text evidence="2">The sequence shown here is derived from an EMBL/GenBank/DDBJ whole genome shotgun (WGS) entry which is preliminary data.</text>
</comment>
<evidence type="ECO:0000313" key="3">
    <source>
        <dbReference type="Proteomes" id="UP000091969"/>
    </source>
</evidence>
<dbReference type="InterPro" id="IPR023459">
    <property type="entry name" value="Tscrpt_elong_fac_GreA/B_fam"/>
</dbReference>
<sequence length="132" mass="14077">MVSSHPRTLSALDHVRILRLLPQAGAQDLLRDLLDNADLLPPREVPPGLVTMYSQVLLADAGGGVPRRVTLCYPDDAEPAAGFLSVLSPLGTALLGARVGDEVHWSSPDGRRFGARVLALLFQPEASGDFTL</sequence>
<dbReference type="SUPFAM" id="SSF54534">
    <property type="entry name" value="FKBP-like"/>
    <property type="match status" value="1"/>
</dbReference>
<dbReference type="AlphaFoldDB" id="A0A1A6DSF7"/>
<name>A0A1A6DSF7_9BURK</name>
<feature type="domain" description="Transcription elongation factor GreA/GreB C-terminal" evidence="1">
    <location>
        <begin position="48"/>
        <end position="118"/>
    </location>
</feature>
<reference evidence="2 3" key="1">
    <citation type="submission" date="2016-06" db="EMBL/GenBank/DDBJ databases">
        <title>Genome sequence of Tepidimonas fonticaldi PL17.</title>
        <authorList>
            <person name="Pinnaka A.K."/>
        </authorList>
    </citation>
    <scope>NUCLEOTIDE SEQUENCE [LARGE SCALE GENOMIC DNA]</scope>
    <source>
        <strain evidence="2 3">PL17</strain>
    </source>
</reference>
<evidence type="ECO:0000259" key="1">
    <source>
        <dbReference type="Pfam" id="PF01272"/>
    </source>
</evidence>
<dbReference type="InterPro" id="IPR036953">
    <property type="entry name" value="GreA/GreB_C_sf"/>
</dbReference>
<accession>A0A1A6DSF7</accession>
<dbReference type="Gene3D" id="3.10.50.30">
    <property type="entry name" value="Transcription elongation factor, GreA/GreB, C-terminal domain"/>
    <property type="match status" value="1"/>
</dbReference>
<dbReference type="InterPro" id="IPR018151">
    <property type="entry name" value="TF_GreA/GreB_CS"/>
</dbReference>
<dbReference type="PROSITE" id="PS00830">
    <property type="entry name" value="GREAB_2"/>
    <property type="match status" value="1"/>
</dbReference>
<dbReference type="GO" id="GO:0070063">
    <property type="term" value="F:RNA polymerase binding"/>
    <property type="evidence" value="ECO:0007669"/>
    <property type="project" value="InterPro"/>
</dbReference>
<protein>
    <submittedName>
        <fullName evidence="2">Transcription elongation factor GreAB</fullName>
    </submittedName>
</protein>
<keyword evidence="3" id="KW-1185">Reference proteome</keyword>
<dbReference type="GO" id="GO:0003746">
    <property type="term" value="F:translation elongation factor activity"/>
    <property type="evidence" value="ECO:0007669"/>
    <property type="project" value="UniProtKB-KW"/>
</dbReference>
<dbReference type="GO" id="GO:0032784">
    <property type="term" value="P:regulation of DNA-templated transcription elongation"/>
    <property type="evidence" value="ECO:0007669"/>
    <property type="project" value="InterPro"/>
</dbReference>
<dbReference type="EMBL" id="LZDH01000067">
    <property type="protein sequence ID" value="OBS29709.1"/>
    <property type="molecule type" value="Genomic_DNA"/>
</dbReference>
<dbReference type="GO" id="GO:0006354">
    <property type="term" value="P:DNA-templated transcription elongation"/>
    <property type="evidence" value="ECO:0007669"/>
    <property type="project" value="TreeGrafter"/>
</dbReference>
<dbReference type="STRING" id="1101373.A9O67_10450"/>
<dbReference type="PANTHER" id="PTHR30437:SF5">
    <property type="entry name" value="REGULATOR OF NUCLEOSIDE DIPHOSPHATE KINASE"/>
    <property type="match status" value="1"/>
</dbReference>
<keyword evidence="2" id="KW-0648">Protein biosynthesis</keyword>
<gene>
    <name evidence="2" type="ORF">A9O67_10450</name>
</gene>
<keyword evidence="2" id="KW-0251">Elongation factor</keyword>